<evidence type="ECO:0008006" key="3">
    <source>
        <dbReference type="Google" id="ProtNLM"/>
    </source>
</evidence>
<comment type="caution">
    <text evidence="1">The sequence shown here is derived from an EMBL/GenBank/DDBJ whole genome shotgun (WGS) entry which is preliminary data.</text>
</comment>
<reference evidence="1 2" key="1">
    <citation type="submission" date="2019-03" db="EMBL/GenBank/DDBJ databases">
        <title>Genomic Encyclopedia of Type Strains, Phase IV (KMG-IV): sequencing the most valuable type-strain genomes for metagenomic binning, comparative biology and taxonomic classification.</title>
        <authorList>
            <person name="Goeker M."/>
        </authorList>
    </citation>
    <scope>NUCLEOTIDE SEQUENCE [LARGE SCALE GENOMIC DNA]</scope>
    <source>
        <strain evidence="1 2">DSM 102940</strain>
    </source>
</reference>
<dbReference type="AlphaFoldDB" id="A0A4R2L2Y9"/>
<keyword evidence="2" id="KW-1185">Reference proteome</keyword>
<proteinExistence type="predicted"/>
<dbReference type="Proteomes" id="UP000294919">
    <property type="component" value="Unassembled WGS sequence"/>
</dbReference>
<accession>A0A4R2L2Y9</accession>
<dbReference type="EMBL" id="SLWV01000001">
    <property type="protein sequence ID" value="TCO80032.1"/>
    <property type="molecule type" value="Genomic_DNA"/>
</dbReference>
<name>A0A4R2L2Y9_9FIRM</name>
<gene>
    <name evidence="1" type="ORF">EV214_101270</name>
</gene>
<evidence type="ECO:0000313" key="2">
    <source>
        <dbReference type="Proteomes" id="UP000294919"/>
    </source>
</evidence>
<organism evidence="1 2">
    <name type="scientific">Marinisporobacter balticus</name>
    <dbReference type="NCBI Taxonomy" id="2018667"/>
    <lineage>
        <taxon>Bacteria</taxon>
        <taxon>Bacillati</taxon>
        <taxon>Bacillota</taxon>
        <taxon>Clostridia</taxon>
        <taxon>Peptostreptococcales</taxon>
        <taxon>Thermotaleaceae</taxon>
        <taxon>Marinisporobacter</taxon>
    </lineage>
</organism>
<evidence type="ECO:0000313" key="1">
    <source>
        <dbReference type="EMBL" id="TCO80032.1"/>
    </source>
</evidence>
<protein>
    <recommendedName>
        <fullName evidence="3">YqzL-like protein</fullName>
    </recommendedName>
</protein>
<sequence length="45" mass="5499">MLEKILWNLFLTTGNINIYMNYKNLQEIIPDKEIEAQKIYQIHNF</sequence>